<dbReference type="GO" id="GO:1903561">
    <property type="term" value="C:extracellular vesicle"/>
    <property type="evidence" value="ECO:0007669"/>
    <property type="project" value="TreeGrafter"/>
</dbReference>
<feature type="signal peptide" evidence="2">
    <location>
        <begin position="1"/>
        <end position="17"/>
    </location>
</feature>
<dbReference type="GO" id="GO:0034362">
    <property type="term" value="C:low-density lipoprotein particle"/>
    <property type="evidence" value="ECO:0007669"/>
    <property type="project" value="TreeGrafter"/>
</dbReference>
<dbReference type="PANTHER" id="PTHR18976">
    <property type="entry name" value="APOLIPOPROTEIN"/>
    <property type="match status" value="1"/>
</dbReference>
<dbReference type="Proteomes" id="UP001205998">
    <property type="component" value="Unassembled WGS sequence"/>
</dbReference>
<dbReference type="EMBL" id="MU551646">
    <property type="protein sequence ID" value="KAI5620537.1"/>
    <property type="molecule type" value="Genomic_DNA"/>
</dbReference>
<reference evidence="3" key="1">
    <citation type="submission" date="2018-07" db="EMBL/GenBank/DDBJ databases">
        <title>Comparative genomics of catfishes provides insights into carnivory and benthic adaptation.</title>
        <authorList>
            <person name="Zhang Y."/>
            <person name="Wang D."/>
            <person name="Peng Z."/>
            <person name="Zheng S."/>
            <person name="Shao F."/>
            <person name="Tao W."/>
        </authorList>
    </citation>
    <scope>NUCLEOTIDE SEQUENCE</scope>
    <source>
        <strain evidence="3">Chongqing</strain>
    </source>
</reference>
<dbReference type="GO" id="GO:0034361">
    <property type="term" value="C:very-low-density lipoprotein particle"/>
    <property type="evidence" value="ECO:0007669"/>
    <property type="project" value="TreeGrafter"/>
</dbReference>
<dbReference type="PROSITE" id="PS51257">
    <property type="entry name" value="PROKAR_LIPOPROTEIN"/>
    <property type="match status" value="1"/>
</dbReference>
<keyword evidence="1" id="KW-0175">Coiled coil</keyword>
<comment type="caution">
    <text evidence="3">The sequence shown here is derived from an EMBL/GenBank/DDBJ whole genome shotgun (WGS) entry which is preliminary data.</text>
</comment>
<protein>
    <submittedName>
        <fullName evidence="3">Apolipoprotein A-IV</fullName>
    </submittedName>
</protein>
<evidence type="ECO:0000256" key="1">
    <source>
        <dbReference type="SAM" id="Coils"/>
    </source>
</evidence>
<dbReference type="SUPFAM" id="SSF47162">
    <property type="entry name" value="Apolipoprotein"/>
    <property type="match status" value="1"/>
</dbReference>
<dbReference type="GO" id="GO:0033344">
    <property type="term" value="P:cholesterol efflux"/>
    <property type="evidence" value="ECO:0007669"/>
    <property type="project" value="TreeGrafter"/>
</dbReference>
<dbReference type="GO" id="GO:0034364">
    <property type="term" value="C:high-density lipoprotein particle"/>
    <property type="evidence" value="ECO:0007669"/>
    <property type="project" value="TreeGrafter"/>
</dbReference>
<evidence type="ECO:0000313" key="4">
    <source>
        <dbReference type="Proteomes" id="UP001205998"/>
    </source>
</evidence>
<dbReference type="GO" id="GO:0042627">
    <property type="term" value="C:chylomicron"/>
    <property type="evidence" value="ECO:0007669"/>
    <property type="project" value="TreeGrafter"/>
</dbReference>
<proteinExistence type="predicted"/>
<dbReference type="InterPro" id="IPR050163">
    <property type="entry name" value="Apolipoprotein_A1/A4/E"/>
</dbReference>
<organism evidence="3 4">
    <name type="scientific">Silurus asotus</name>
    <name type="common">Amur catfish</name>
    <name type="synonym">Parasilurus asotus</name>
    <dbReference type="NCBI Taxonomy" id="30991"/>
    <lineage>
        <taxon>Eukaryota</taxon>
        <taxon>Metazoa</taxon>
        <taxon>Chordata</taxon>
        <taxon>Craniata</taxon>
        <taxon>Vertebrata</taxon>
        <taxon>Euteleostomi</taxon>
        <taxon>Actinopterygii</taxon>
        <taxon>Neopterygii</taxon>
        <taxon>Teleostei</taxon>
        <taxon>Ostariophysi</taxon>
        <taxon>Siluriformes</taxon>
        <taxon>Siluridae</taxon>
        <taxon>Silurus</taxon>
    </lineage>
</organism>
<sequence>MKVFLLLVIVAFTGCQAKQPIDVIWVYWANAKGTAEETMKTIGELKLVQEVNARLTEGANLAKTYADMLHEQVNPVVQDVITKINQEAEVLKLSLEQDLKTVRDKLEPYTGDIKAEIQEKVEELREAVAPYTERLDIEALKTTVLQTTGEIRGNMESLNDRLISLYKSITKTE</sequence>
<dbReference type="GO" id="GO:0005543">
    <property type="term" value="F:phospholipid binding"/>
    <property type="evidence" value="ECO:0007669"/>
    <property type="project" value="TreeGrafter"/>
</dbReference>
<dbReference type="GO" id="GO:0060228">
    <property type="term" value="F:phosphatidylcholine-sterol O-acyltransferase activator activity"/>
    <property type="evidence" value="ECO:0007669"/>
    <property type="project" value="TreeGrafter"/>
</dbReference>
<dbReference type="PANTHER" id="PTHR18976:SF28">
    <property type="entry name" value="APOLIPOPROTEIN A-IV-RELATED"/>
    <property type="match status" value="1"/>
</dbReference>
<dbReference type="GO" id="GO:0033700">
    <property type="term" value="P:phospholipid efflux"/>
    <property type="evidence" value="ECO:0007669"/>
    <property type="project" value="TreeGrafter"/>
</dbReference>
<dbReference type="GO" id="GO:0120020">
    <property type="term" value="F:cholesterol transfer activity"/>
    <property type="evidence" value="ECO:0007669"/>
    <property type="project" value="TreeGrafter"/>
</dbReference>
<dbReference type="GO" id="GO:0055090">
    <property type="term" value="P:acylglycerol homeostasis"/>
    <property type="evidence" value="ECO:0007669"/>
    <property type="project" value="TreeGrafter"/>
</dbReference>
<evidence type="ECO:0000313" key="3">
    <source>
        <dbReference type="EMBL" id="KAI5620537.1"/>
    </source>
</evidence>
<feature type="chain" id="PRO_5041951678" evidence="2">
    <location>
        <begin position="18"/>
        <end position="173"/>
    </location>
</feature>
<gene>
    <name evidence="3" type="ORF">C0J50_20004</name>
</gene>
<keyword evidence="4" id="KW-1185">Reference proteome</keyword>
<evidence type="ECO:0000256" key="2">
    <source>
        <dbReference type="SAM" id="SignalP"/>
    </source>
</evidence>
<name>A0AAD5AQC7_SILAS</name>
<keyword evidence="2" id="KW-0732">Signal</keyword>
<dbReference type="GO" id="GO:0008203">
    <property type="term" value="P:cholesterol metabolic process"/>
    <property type="evidence" value="ECO:0007669"/>
    <property type="project" value="TreeGrafter"/>
</dbReference>
<accession>A0AAD5AQC7</accession>
<feature type="coiled-coil region" evidence="1">
    <location>
        <begin position="85"/>
        <end position="134"/>
    </location>
</feature>
<dbReference type="AlphaFoldDB" id="A0AAD5AQC7"/>
<dbReference type="Gene3D" id="1.20.120.20">
    <property type="entry name" value="Apolipoprotein"/>
    <property type="match status" value="1"/>
</dbReference>